<evidence type="ECO:0000256" key="2">
    <source>
        <dbReference type="ARBA" id="ARBA00022801"/>
    </source>
</evidence>
<gene>
    <name evidence="5" type="ORF">D1610_10910</name>
</gene>
<keyword evidence="6" id="KW-1185">Reference proteome</keyword>
<evidence type="ECO:0000256" key="1">
    <source>
        <dbReference type="ARBA" id="ARBA00008834"/>
    </source>
</evidence>
<dbReference type="InterPro" id="IPR000743">
    <property type="entry name" value="Glyco_hydro_28"/>
</dbReference>
<dbReference type="EMBL" id="QWLV01000004">
    <property type="protein sequence ID" value="RHW17460.1"/>
    <property type="molecule type" value="Genomic_DNA"/>
</dbReference>
<name>A0A396RM53_9SPHN</name>
<evidence type="ECO:0000313" key="5">
    <source>
        <dbReference type="EMBL" id="RHW17460.1"/>
    </source>
</evidence>
<evidence type="ECO:0000313" key="6">
    <source>
        <dbReference type="Proteomes" id="UP000266693"/>
    </source>
</evidence>
<dbReference type="PANTHER" id="PTHR31339">
    <property type="entry name" value="PECTIN LYASE-RELATED"/>
    <property type="match status" value="1"/>
</dbReference>
<sequence length="462" mass="50776">MLARRDLLQAGVALPLLAARPAWARGARRRQVRVAAPFDMPAIEMPDFAAGRRFPITEFGAAPGDQRRNTAAIARAIGAAHAAGIGTVVVPAGTWATGPIHLRSNVELHLQRGATLAFSPDPADYLPAVPTSWEGIECYNYSPLVYAHACENVAITGEGTLLARLDTWRIWYARPKPHLDALVSLYQMARHGVPVAARDMSKGEANLRPHFIQFNRCRHVLIEGVHIQNSPFWTIHPYLCRDVVIRGVSIEAHGHNNDGVDPEMSQNVLIEDCVFDQGDDAISVKSGRDHDGWRLDTPSRNIVMRNCRVRNGHQLMAIGSELSGGIENVFVDNCHFDHQGSTAKSAIQNILFVKTNERRGGFVRNIHLSNVSATKVAGGVLSVDTDVLYQWRTLTPTYDRRLTPVQGIHVRDVRAESAAFLCEIKGAAELPVKDVTLRGVRVANVTGRPVFADHAVGLRVDR</sequence>
<dbReference type="SUPFAM" id="SSF51126">
    <property type="entry name" value="Pectin lyase-like"/>
    <property type="match status" value="1"/>
</dbReference>
<dbReference type="PANTHER" id="PTHR31339:SF9">
    <property type="entry name" value="PLASMIN AND FIBRONECTIN-BINDING PROTEIN A"/>
    <property type="match status" value="1"/>
</dbReference>
<dbReference type="Pfam" id="PF00295">
    <property type="entry name" value="Glyco_hydro_28"/>
    <property type="match status" value="1"/>
</dbReference>
<keyword evidence="3 4" id="KW-0326">Glycosidase</keyword>
<dbReference type="InterPro" id="IPR051801">
    <property type="entry name" value="GH28_Enzymes"/>
</dbReference>
<dbReference type="RefSeq" id="WP_118864206.1">
    <property type="nucleotide sequence ID" value="NZ_QWLV01000004.1"/>
</dbReference>
<dbReference type="InterPro" id="IPR006626">
    <property type="entry name" value="PbH1"/>
</dbReference>
<organism evidence="5 6">
    <name type="scientific">Sphingomonas gilva</name>
    <dbReference type="NCBI Taxonomy" id="2305907"/>
    <lineage>
        <taxon>Bacteria</taxon>
        <taxon>Pseudomonadati</taxon>
        <taxon>Pseudomonadota</taxon>
        <taxon>Alphaproteobacteria</taxon>
        <taxon>Sphingomonadales</taxon>
        <taxon>Sphingomonadaceae</taxon>
        <taxon>Sphingomonas</taxon>
    </lineage>
</organism>
<dbReference type="AlphaFoldDB" id="A0A396RM53"/>
<reference evidence="5 6" key="1">
    <citation type="submission" date="2018-08" db="EMBL/GenBank/DDBJ databases">
        <title>The multiple taxonomic identification of Sphingomonas gilva.</title>
        <authorList>
            <person name="Zhu D."/>
            <person name="Zheng S."/>
        </authorList>
    </citation>
    <scope>NUCLEOTIDE SEQUENCE [LARGE SCALE GENOMIC DNA]</scope>
    <source>
        <strain evidence="5 6">ZDH117</strain>
    </source>
</reference>
<comment type="caution">
    <text evidence="5">The sequence shown here is derived from an EMBL/GenBank/DDBJ whole genome shotgun (WGS) entry which is preliminary data.</text>
</comment>
<evidence type="ECO:0000256" key="3">
    <source>
        <dbReference type="ARBA" id="ARBA00023295"/>
    </source>
</evidence>
<dbReference type="InterPro" id="IPR012334">
    <property type="entry name" value="Pectin_lyas_fold"/>
</dbReference>
<proteinExistence type="inferred from homology"/>
<keyword evidence="2 4" id="KW-0378">Hydrolase</keyword>
<protein>
    <submittedName>
        <fullName evidence="5">Glycoside hydrolase family 28 protein</fullName>
    </submittedName>
</protein>
<dbReference type="GO" id="GO:0004650">
    <property type="term" value="F:polygalacturonase activity"/>
    <property type="evidence" value="ECO:0007669"/>
    <property type="project" value="InterPro"/>
</dbReference>
<dbReference type="SMART" id="SM00710">
    <property type="entry name" value="PbH1"/>
    <property type="match status" value="5"/>
</dbReference>
<dbReference type="GO" id="GO:0005975">
    <property type="term" value="P:carbohydrate metabolic process"/>
    <property type="evidence" value="ECO:0007669"/>
    <property type="project" value="InterPro"/>
</dbReference>
<dbReference type="OrthoDB" id="9795222at2"/>
<accession>A0A396RM53</accession>
<comment type="similarity">
    <text evidence="1 4">Belongs to the glycosyl hydrolase 28 family.</text>
</comment>
<dbReference type="Proteomes" id="UP000266693">
    <property type="component" value="Unassembled WGS sequence"/>
</dbReference>
<dbReference type="Gene3D" id="2.160.20.10">
    <property type="entry name" value="Single-stranded right-handed beta-helix, Pectin lyase-like"/>
    <property type="match status" value="1"/>
</dbReference>
<dbReference type="InterPro" id="IPR011050">
    <property type="entry name" value="Pectin_lyase_fold/virulence"/>
</dbReference>
<evidence type="ECO:0000256" key="4">
    <source>
        <dbReference type="RuleBase" id="RU361169"/>
    </source>
</evidence>